<dbReference type="Proteomes" id="UP000515135">
    <property type="component" value="Unplaced"/>
</dbReference>
<name>A0A6P4Z144_BRABE</name>
<dbReference type="GeneID" id="109474387"/>
<dbReference type="KEGG" id="bbel:109474387"/>
<organism evidence="2 3">
    <name type="scientific">Branchiostoma belcheri</name>
    <name type="common">Amphioxus</name>
    <dbReference type="NCBI Taxonomy" id="7741"/>
    <lineage>
        <taxon>Eukaryota</taxon>
        <taxon>Metazoa</taxon>
        <taxon>Chordata</taxon>
        <taxon>Cephalochordata</taxon>
        <taxon>Leptocardii</taxon>
        <taxon>Amphioxiformes</taxon>
        <taxon>Branchiostomatidae</taxon>
        <taxon>Branchiostoma</taxon>
    </lineage>
</organism>
<dbReference type="RefSeq" id="XP_019630248.1">
    <property type="nucleotide sequence ID" value="XM_019774689.1"/>
</dbReference>
<evidence type="ECO:0000256" key="1">
    <source>
        <dbReference type="SAM" id="MobiDB-lite"/>
    </source>
</evidence>
<reference evidence="3" key="1">
    <citation type="submission" date="2025-08" db="UniProtKB">
        <authorList>
            <consortium name="RefSeq"/>
        </authorList>
    </citation>
    <scope>IDENTIFICATION</scope>
    <source>
        <tissue evidence="3">Gonad</tissue>
    </source>
</reference>
<sequence length="218" mass="24691">MLSNKKSWNTFKDWIGNKKTKFRKQNAGPSTSSSPSTSADADTFSITRQRAISGYNLFKREFFRGKSGNGVTTQAASAWRGMGQEQKAAYNSRAATMKPAVPQEIHVSEDAREREVRKLYKRAKETLNKLQSCGCDAYFMAVNHNTNKAMQHGTDAGLKYMAEKHPDLLWEFGTSVSGGDQDDTKKMMQDEVMDLLTQKWRKLYCTSLAFQCEVKRTK</sequence>
<dbReference type="AlphaFoldDB" id="A0A6P4Z144"/>
<dbReference type="InterPro" id="IPR036910">
    <property type="entry name" value="HMG_box_dom_sf"/>
</dbReference>
<dbReference type="SUPFAM" id="SSF47095">
    <property type="entry name" value="HMG-box"/>
    <property type="match status" value="1"/>
</dbReference>
<dbReference type="Gene3D" id="1.10.30.10">
    <property type="entry name" value="High mobility group box domain"/>
    <property type="match status" value="1"/>
</dbReference>
<gene>
    <name evidence="3" type="primary">LOC109474387</name>
</gene>
<evidence type="ECO:0000313" key="2">
    <source>
        <dbReference type="Proteomes" id="UP000515135"/>
    </source>
</evidence>
<dbReference type="OrthoDB" id="6144565at2759"/>
<protein>
    <submittedName>
        <fullName evidence="3">Uncharacterized protein LOC109474387</fullName>
    </submittedName>
</protein>
<feature type="compositionally biased region" description="Low complexity" evidence="1">
    <location>
        <begin position="29"/>
        <end position="42"/>
    </location>
</feature>
<dbReference type="CDD" id="cd00084">
    <property type="entry name" value="HMG-box_SF"/>
    <property type="match status" value="1"/>
</dbReference>
<proteinExistence type="predicted"/>
<evidence type="ECO:0000313" key="3">
    <source>
        <dbReference type="RefSeq" id="XP_019630248.1"/>
    </source>
</evidence>
<feature type="region of interest" description="Disordered" evidence="1">
    <location>
        <begin position="19"/>
        <end position="42"/>
    </location>
</feature>
<accession>A0A6P4Z144</accession>
<keyword evidence="2" id="KW-1185">Reference proteome</keyword>